<accession>A0A7W6BL67</accession>
<evidence type="ECO:0000259" key="2">
    <source>
        <dbReference type="Pfam" id="PF01571"/>
    </source>
</evidence>
<dbReference type="GO" id="GO:0032259">
    <property type="term" value="P:methylation"/>
    <property type="evidence" value="ECO:0007669"/>
    <property type="project" value="UniProtKB-KW"/>
</dbReference>
<feature type="region of interest" description="Disordered" evidence="1">
    <location>
        <begin position="400"/>
        <end position="433"/>
    </location>
</feature>
<dbReference type="RefSeq" id="WP_223177461.1">
    <property type="nucleotide sequence ID" value="NZ_BSPS01000033.1"/>
</dbReference>
<evidence type="ECO:0000256" key="1">
    <source>
        <dbReference type="SAM" id="MobiDB-lite"/>
    </source>
</evidence>
<protein>
    <submittedName>
        <fullName evidence="3">Vanillate/3-O-methylgallate O-demethylase</fullName>
    </submittedName>
</protein>
<evidence type="ECO:0000313" key="4">
    <source>
        <dbReference type="Proteomes" id="UP000571950"/>
    </source>
</evidence>
<dbReference type="InterPro" id="IPR028896">
    <property type="entry name" value="GcvT/YgfZ/DmdA"/>
</dbReference>
<reference evidence="3 4" key="1">
    <citation type="submission" date="2020-08" db="EMBL/GenBank/DDBJ databases">
        <title>Genomic Encyclopedia of Type Strains, Phase IV (KMG-IV): sequencing the most valuable type-strain genomes for metagenomic binning, comparative biology and taxonomic classification.</title>
        <authorList>
            <person name="Goeker M."/>
        </authorList>
    </citation>
    <scope>NUCLEOTIDE SEQUENCE [LARGE SCALE GENOMIC DNA]</scope>
    <source>
        <strain evidence="3 4">DSM 26189</strain>
    </source>
</reference>
<keyword evidence="4" id="KW-1185">Reference proteome</keyword>
<dbReference type="GO" id="GO:0008168">
    <property type="term" value="F:methyltransferase activity"/>
    <property type="evidence" value="ECO:0007669"/>
    <property type="project" value="UniProtKB-KW"/>
</dbReference>
<keyword evidence="3" id="KW-0808">Transferase</keyword>
<keyword evidence="3" id="KW-0489">Methyltransferase</keyword>
<comment type="caution">
    <text evidence="3">The sequence shown here is derived from an EMBL/GenBank/DDBJ whole genome shotgun (WGS) entry which is preliminary data.</text>
</comment>
<sequence>MNPPSLQDGIDKAGSPIGLLWKPNARHWTVPVVEPEYVGWREEQMAWRASVAISDLSHHMSDLFIEGPDARRLLMEVSANNYENFVVGQAKQFVPVTQQGLLITDGVLMRSGEESYVLSGVPAAQNWVAYHAKKGGYDVSWSFDPDSGVRKEGGPKLFRYQIQGPLALDLVARAFGGPLPQTKFFHSTPVTLAGRSFRAFRHGMAGQAGYEFIGDWEDGAAVKDALMKAGEAFGLVHVGGKAYFTNGIESGWIPTPTPAIYSAPELEEYRRSISLFSFEGQKPLHGSYFSENIEDYYTSPFELGYGKSIAFNHDFIGRDALEKAREGVHRRKVTLVFDLDDVKRVMGEDPGYVLSYARYRIEGSGGALAGMTFYTGFIDPGRHRAGAVAGGRALCRAGHAGRGAVGRASRPRHPGRRRSGLPPHPRHGRALAL</sequence>
<dbReference type="Gene3D" id="3.30.1360.120">
    <property type="entry name" value="Probable tRNA modification gtpase trme, domain 1"/>
    <property type="match status" value="1"/>
</dbReference>
<dbReference type="InterPro" id="IPR006222">
    <property type="entry name" value="GCVT_N"/>
</dbReference>
<dbReference type="Proteomes" id="UP000571950">
    <property type="component" value="Unassembled WGS sequence"/>
</dbReference>
<dbReference type="AlphaFoldDB" id="A0A7W6BL67"/>
<feature type="domain" description="GCVT N-terminal" evidence="2">
    <location>
        <begin position="37"/>
        <end position="252"/>
    </location>
</feature>
<evidence type="ECO:0000313" key="3">
    <source>
        <dbReference type="EMBL" id="MBB3927122.1"/>
    </source>
</evidence>
<dbReference type="EMBL" id="JACIDT010000010">
    <property type="protein sequence ID" value="MBB3927122.1"/>
    <property type="molecule type" value="Genomic_DNA"/>
</dbReference>
<feature type="compositionally biased region" description="Basic residues" evidence="1">
    <location>
        <begin position="409"/>
        <end position="433"/>
    </location>
</feature>
<name>A0A7W6BL67_9SPHN</name>
<organism evidence="3 4">
    <name type="scientific">Sphingobium jiangsuense</name>
    <dbReference type="NCBI Taxonomy" id="870476"/>
    <lineage>
        <taxon>Bacteria</taxon>
        <taxon>Pseudomonadati</taxon>
        <taxon>Pseudomonadota</taxon>
        <taxon>Alphaproteobacteria</taxon>
        <taxon>Sphingomonadales</taxon>
        <taxon>Sphingomonadaceae</taxon>
        <taxon>Sphingobium</taxon>
    </lineage>
</organism>
<dbReference type="InterPro" id="IPR027266">
    <property type="entry name" value="TrmE/GcvT-like"/>
</dbReference>
<dbReference type="PANTHER" id="PTHR43757">
    <property type="entry name" value="AMINOMETHYLTRANSFERASE"/>
    <property type="match status" value="1"/>
</dbReference>
<dbReference type="SUPFAM" id="SSF103025">
    <property type="entry name" value="Folate-binding domain"/>
    <property type="match status" value="1"/>
</dbReference>
<gene>
    <name evidence="3" type="ORF">GGR43_002845</name>
</gene>
<dbReference type="PANTHER" id="PTHR43757:SF2">
    <property type="entry name" value="AMINOMETHYLTRANSFERASE, MITOCHONDRIAL"/>
    <property type="match status" value="1"/>
</dbReference>
<proteinExistence type="predicted"/>
<dbReference type="Pfam" id="PF01571">
    <property type="entry name" value="GCV_T"/>
    <property type="match status" value="1"/>
</dbReference>